<dbReference type="Gene3D" id="1.10.1760.20">
    <property type="match status" value="1"/>
</dbReference>
<protein>
    <submittedName>
        <fullName evidence="2">Folate family ECF transporter S component</fullName>
    </submittedName>
</protein>
<accession>A0A3S9H9S4</accession>
<keyword evidence="1" id="KW-0812">Transmembrane</keyword>
<feature type="transmembrane region" description="Helical" evidence="1">
    <location>
        <begin position="50"/>
        <end position="80"/>
    </location>
</feature>
<dbReference type="EMBL" id="CP034465">
    <property type="protein sequence ID" value="AZP04108.1"/>
    <property type="molecule type" value="Genomic_DNA"/>
</dbReference>
<keyword evidence="3" id="KW-1185">Reference proteome</keyword>
<keyword evidence="1" id="KW-0472">Membrane</keyword>
<name>A0A3S9H9S4_9LACT</name>
<dbReference type="OrthoDB" id="4624at2"/>
<proteinExistence type="predicted"/>
<dbReference type="InterPro" id="IPR030949">
    <property type="entry name" value="ECF_S_folate_fam"/>
</dbReference>
<dbReference type="Proteomes" id="UP000273326">
    <property type="component" value="Chromosome"/>
</dbReference>
<feature type="transmembrane region" description="Helical" evidence="1">
    <location>
        <begin position="116"/>
        <end position="139"/>
    </location>
</feature>
<dbReference type="Pfam" id="PF12822">
    <property type="entry name" value="ECF_trnsprt"/>
    <property type="match status" value="1"/>
</dbReference>
<gene>
    <name evidence="2" type="ORF">EJN90_05175</name>
</gene>
<dbReference type="GO" id="GO:0022857">
    <property type="term" value="F:transmembrane transporter activity"/>
    <property type="evidence" value="ECO:0007669"/>
    <property type="project" value="InterPro"/>
</dbReference>
<feature type="transmembrane region" description="Helical" evidence="1">
    <location>
        <begin position="86"/>
        <end position="104"/>
    </location>
</feature>
<feature type="transmembrane region" description="Helical" evidence="1">
    <location>
        <begin position="20"/>
        <end position="38"/>
    </location>
</feature>
<evidence type="ECO:0000313" key="2">
    <source>
        <dbReference type="EMBL" id="AZP04108.1"/>
    </source>
</evidence>
<dbReference type="NCBIfam" id="TIGR04518">
    <property type="entry name" value="ECF_S_folT_fam"/>
    <property type="match status" value="1"/>
</dbReference>
<organism evidence="2 3">
    <name type="scientific">Jeotgalibaca ciconiae</name>
    <dbReference type="NCBI Taxonomy" id="2496265"/>
    <lineage>
        <taxon>Bacteria</taxon>
        <taxon>Bacillati</taxon>
        <taxon>Bacillota</taxon>
        <taxon>Bacilli</taxon>
        <taxon>Lactobacillales</taxon>
        <taxon>Carnobacteriaceae</taxon>
        <taxon>Jeotgalibaca</taxon>
    </lineage>
</organism>
<evidence type="ECO:0000256" key="1">
    <source>
        <dbReference type="SAM" id="Phobius"/>
    </source>
</evidence>
<reference evidence="3" key="1">
    <citation type="submission" date="2018-12" db="EMBL/GenBank/DDBJ databases">
        <title>Complete genome sequencing of Jeotgalibaca sp. H21T32.</title>
        <authorList>
            <person name="Bae J.-W."/>
            <person name="Lee S.-Y."/>
        </authorList>
    </citation>
    <scope>NUCLEOTIDE SEQUENCE [LARGE SCALE GENOMIC DNA]</scope>
    <source>
        <strain evidence="3">H21T32</strain>
    </source>
</reference>
<dbReference type="InterPro" id="IPR024529">
    <property type="entry name" value="ECF_trnsprt_substrate-spec"/>
</dbReference>
<dbReference type="KEGG" id="jeh:EJN90_05175"/>
<feature type="transmembrane region" description="Helical" evidence="1">
    <location>
        <begin position="151"/>
        <end position="169"/>
    </location>
</feature>
<evidence type="ECO:0000313" key="3">
    <source>
        <dbReference type="Proteomes" id="UP000273326"/>
    </source>
</evidence>
<sequence>MKELLSMEQKKSMSFTAKDIAVIGLMIALKVVLTRFLAIETQFVRVSFTFIPTILLAIMYGPWVGAFSGALADVAGFFLFPKGFPFSPGFTISAAVAPMIYGLILHRKPLTLRRIILACLAVTVIVNVGLNSLWLRILYDQAFWGMLPIRLFENIVTLPVEAGIIYWITGNKSIQRAMKGYPIKWIR</sequence>
<keyword evidence="1" id="KW-1133">Transmembrane helix</keyword>
<dbReference type="AlphaFoldDB" id="A0A3S9H9S4"/>